<dbReference type="Proteomes" id="UP000314294">
    <property type="component" value="Unassembled WGS sequence"/>
</dbReference>
<accession>A0A4Z2I3P5</accession>
<evidence type="ECO:0000313" key="2">
    <source>
        <dbReference type="Proteomes" id="UP000314294"/>
    </source>
</evidence>
<organism evidence="1 2">
    <name type="scientific">Liparis tanakae</name>
    <name type="common">Tanaka's snailfish</name>
    <dbReference type="NCBI Taxonomy" id="230148"/>
    <lineage>
        <taxon>Eukaryota</taxon>
        <taxon>Metazoa</taxon>
        <taxon>Chordata</taxon>
        <taxon>Craniata</taxon>
        <taxon>Vertebrata</taxon>
        <taxon>Euteleostomi</taxon>
        <taxon>Actinopterygii</taxon>
        <taxon>Neopterygii</taxon>
        <taxon>Teleostei</taxon>
        <taxon>Neoteleostei</taxon>
        <taxon>Acanthomorphata</taxon>
        <taxon>Eupercaria</taxon>
        <taxon>Perciformes</taxon>
        <taxon>Cottioidei</taxon>
        <taxon>Cottales</taxon>
        <taxon>Liparidae</taxon>
        <taxon>Liparis</taxon>
    </lineage>
</organism>
<reference evidence="1 2" key="1">
    <citation type="submission" date="2019-03" db="EMBL/GenBank/DDBJ databases">
        <title>First draft genome of Liparis tanakae, snailfish: a comprehensive survey of snailfish specific genes.</title>
        <authorList>
            <person name="Kim W."/>
            <person name="Song I."/>
            <person name="Jeong J.-H."/>
            <person name="Kim D."/>
            <person name="Kim S."/>
            <person name="Ryu S."/>
            <person name="Song J.Y."/>
            <person name="Lee S.K."/>
        </authorList>
    </citation>
    <scope>NUCLEOTIDE SEQUENCE [LARGE SCALE GENOMIC DNA]</scope>
    <source>
        <tissue evidence="1">Muscle</tissue>
    </source>
</reference>
<sequence length="105" mass="11176">MNARDVEFHMMASAYTRPRSAANIDPEGANTIVEACGEVPDGEDGPLADDYGPLVKDSNVYYLYLITGCGAGSESQHSPTAFLEGSSDEASHIGRDATLLRVLLL</sequence>
<gene>
    <name evidence="1" type="ORF">EYF80_017899</name>
</gene>
<dbReference type="EMBL" id="SRLO01000144">
    <property type="protein sequence ID" value="TNN71892.1"/>
    <property type="molecule type" value="Genomic_DNA"/>
</dbReference>
<name>A0A4Z2I3P5_9TELE</name>
<protein>
    <submittedName>
        <fullName evidence="1">Uncharacterized protein</fullName>
    </submittedName>
</protein>
<evidence type="ECO:0000313" key="1">
    <source>
        <dbReference type="EMBL" id="TNN71892.1"/>
    </source>
</evidence>
<dbReference type="AlphaFoldDB" id="A0A4Z2I3P5"/>
<comment type="caution">
    <text evidence="1">The sequence shown here is derived from an EMBL/GenBank/DDBJ whole genome shotgun (WGS) entry which is preliminary data.</text>
</comment>
<proteinExistence type="predicted"/>
<keyword evidence="2" id="KW-1185">Reference proteome</keyword>